<feature type="domain" description="ABC transmembrane type-1" evidence="8">
    <location>
        <begin position="91"/>
        <end position="303"/>
    </location>
</feature>
<reference evidence="9 10" key="1">
    <citation type="submission" date="2018-11" db="EMBL/GenBank/DDBJ databases">
        <title>Draft genome of Simplicispira Flexivirga sp. BO-16.</title>
        <authorList>
            <person name="Im W.T."/>
        </authorList>
    </citation>
    <scope>NUCLEOTIDE SEQUENCE [LARGE SCALE GENOMIC DNA]</scope>
    <source>
        <strain evidence="9 10">BO-16</strain>
    </source>
</reference>
<feature type="transmembrane region" description="Helical" evidence="7">
    <location>
        <begin position="31"/>
        <end position="56"/>
    </location>
</feature>
<dbReference type="Proteomes" id="UP000271678">
    <property type="component" value="Unassembled WGS sequence"/>
</dbReference>
<feature type="transmembrane region" description="Helical" evidence="7">
    <location>
        <begin position="284"/>
        <end position="306"/>
    </location>
</feature>
<dbReference type="PANTHER" id="PTHR43227:SF8">
    <property type="entry name" value="DIACETYLCHITOBIOSE UPTAKE SYSTEM PERMEASE PROTEIN DASB"/>
    <property type="match status" value="1"/>
</dbReference>
<evidence type="ECO:0000256" key="4">
    <source>
        <dbReference type="ARBA" id="ARBA00022692"/>
    </source>
</evidence>
<comment type="subcellular location">
    <subcellularLocation>
        <location evidence="1 7">Cell membrane</location>
        <topology evidence="1 7">Multi-pass membrane protein</topology>
    </subcellularLocation>
</comment>
<keyword evidence="3" id="KW-1003">Cell membrane</keyword>
<dbReference type="EMBL" id="RJJQ01000007">
    <property type="protein sequence ID" value="RNI22782.1"/>
    <property type="molecule type" value="Genomic_DNA"/>
</dbReference>
<sequence length="316" mass="34872">MATTVIDDGLPVAVPDSGSPLRTQRSGENRAGWLLSAPFIVFYLIFLIGPALYGILMSFFNTTSVKSGLGAAVGLANYREVLTSSAFWGSMGHTLWFTVLTTPPLVILAFVFAILAERIRRGRALVRFIFFAPFVMPVTSVTMIFGWLFTAQIGLFPKWLSDIGISPPNFLGTTGWSFITVALLTVWWTVGFNFVLFLAGLQEIPTEVYEAAAIDGSTPRKTMWSITMPLLRPTIVLVTMLQILASLQIFNQMYLMTGGGPGTSTRPVMEFIYDYGFSDYRAGYAAAATMVYFVIVLVVSLVWFVLRRQTRKTVGA</sequence>
<dbReference type="InterPro" id="IPR035906">
    <property type="entry name" value="MetI-like_sf"/>
</dbReference>
<dbReference type="OrthoDB" id="145927at2"/>
<evidence type="ECO:0000256" key="7">
    <source>
        <dbReference type="RuleBase" id="RU363032"/>
    </source>
</evidence>
<evidence type="ECO:0000313" key="9">
    <source>
        <dbReference type="EMBL" id="RNI22782.1"/>
    </source>
</evidence>
<organism evidence="9 10">
    <name type="scientific">Flexivirga caeni</name>
    <dbReference type="NCBI Taxonomy" id="2294115"/>
    <lineage>
        <taxon>Bacteria</taxon>
        <taxon>Bacillati</taxon>
        <taxon>Actinomycetota</taxon>
        <taxon>Actinomycetes</taxon>
        <taxon>Micrococcales</taxon>
        <taxon>Dermacoccaceae</taxon>
        <taxon>Flexivirga</taxon>
    </lineage>
</organism>
<evidence type="ECO:0000256" key="2">
    <source>
        <dbReference type="ARBA" id="ARBA00022448"/>
    </source>
</evidence>
<keyword evidence="4 7" id="KW-0812">Transmembrane</keyword>
<feature type="transmembrane region" description="Helical" evidence="7">
    <location>
        <begin position="175"/>
        <end position="199"/>
    </location>
</feature>
<evidence type="ECO:0000256" key="5">
    <source>
        <dbReference type="ARBA" id="ARBA00022989"/>
    </source>
</evidence>
<feature type="transmembrane region" description="Helical" evidence="7">
    <location>
        <begin position="230"/>
        <end position="250"/>
    </location>
</feature>
<dbReference type="RefSeq" id="WP_123270982.1">
    <property type="nucleotide sequence ID" value="NZ_RJJQ01000007.1"/>
</dbReference>
<dbReference type="CDD" id="cd06261">
    <property type="entry name" value="TM_PBP2"/>
    <property type="match status" value="1"/>
</dbReference>
<accession>A0A3M9MB42</accession>
<dbReference type="Gene3D" id="1.10.3720.10">
    <property type="entry name" value="MetI-like"/>
    <property type="match status" value="1"/>
</dbReference>
<dbReference type="PROSITE" id="PS50928">
    <property type="entry name" value="ABC_TM1"/>
    <property type="match status" value="1"/>
</dbReference>
<comment type="similarity">
    <text evidence="7">Belongs to the binding-protein-dependent transport system permease family.</text>
</comment>
<dbReference type="InterPro" id="IPR050809">
    <property type="entry name" value="UgpAE/MalFG_permease"/>
</dbReference>
<keyword evidence="6 7" id="KW-0472">Membrane</keyword>
<evidence type="ECO:0000256" key="1">
    <source>
        <dbReference type="ARBA" id="ARBA00004651"/>
    </source>
</evidence>
<gene>
    <name evidence="9" type="ORF">EFY87_08135</name>
</gene>
<dbReference type="InterPro" id="IPR000515">
    <property type="entry name" value="MetI-like"/>
</dbReference>
<evidence type="ECO:0000313" key="10">
    <source>
        <dbReference type="Proteomes" id="UP000271678"/>
    </source>
</evidence>
<dbReference type="GO" id="GO:0055085">
    <property type="term" value="P:transmembrane transport"/>
    <property type="evidence" value="ECO:0007669"/>
    <property type="project" value="InterPro"/>
</dbReference>
<evidence type="ECO:0000259" key="8">
    <source>
        <dbReference type="PROSITE" id="PS50928"/>
    </source>
</evidence>
<feature type="transmembrane region" description="Helical" evidence="7">
    <location>
        <begin position="95"/>
        <end position="116"/>
    </location>
</feature>
<dbReference type="GO" id="GO:0005886">
    <property type="term" value="C:plasma membrane"/>
    <property type="evidence" value="ECO:0007669"/>
    <property type="project" value="UniProtKB-SubCell"/>
</dbReference>
<comment type="caution">
    <text evidence="9">The sequence shown here is derived from an EMBL/GenBank/DDBJ whole genome shotgun (WGS) entry which is preliminary data.</text>
</comment>
<keyword evidence="10" id="KW-1185">Reference proteome</keyword>
<dbReference type="PANTHER" id="PTHR43227">
    <property type="entry name" value="BLL4140 PROTEIN"/>
    <property type="match status" value="1"/>
</dbReference>
<dbReference type="Pfam" id="PF00528">
    <property type="entry name" value="BPD_transp_1"/>
    <property type="match status" value="1"/>
</dbReference>
<protein>
    <submittedName>
        <fullName evidence="9">Sugar ABC transporter permease</fullName>
    </submittedName>
</protein>
<evidence type="ECO:0000256" key="3">
    <source>
        <dbReference type="ARBA" id="ARBA00022475"/>
    </source>
</evidence>
<keyword evidence="5 7" id="KW-1133">Transmembrane helix</keyword>
<feature type="transmembrane region" description="Helical" evidence="7">
    <location>
        <begin position="128"/>
        <end position="155"/>
    </location>
</feature>
<evidence type="ECO:0000256" key="6">
    <source>
        <dbReference type="ARBA" id="ARBA00023136"/>
    </source>
</evidence>
<name>A0A3M9MB42_9MICO</name>
<dbReference type="SUPFAM" id="SSF161098">
    <property type="entry name" value="MetI-like"/>
    <property type="match status" value="1"/>
</dbReference>
<proteinExistence type="inferred from homology"/>
<keyword evidence="2 7" id="KW-0813">Transport</keyword>
<dbReference type="AlphaFoldDB" id="A0A3M9MB42"/>